<dbReference type="Pfam" id="PF05573">
    <property type="entry name" value="NosL"/>
    <property type="match status" value="1"/>
</dbReference>
<evidence type="ECO:0008006" key="4">
    <source>
        <dbReference type="Google" id="ProtNLM"/>
    </source>
</evidence>
<dbReference type="OrthoDB" id="241788at2157"/>
<name>A0A2Z2HY56_9EURY</name>
<dbReference type="InterPro" id="IPR008719">
    <property type="entry name" value="N2O_reductase_NosL"/>
</dbReference>
<reference evidence="3" key="1">
    <citation type="submission" date="2017-02" db="EMBL/GenBank/DDBJ databases">
        <title>Natronthermophilus aegyptiacus gen. nov.,sp. nov., an aerobic, extremely halophilic alkalithermophilic archaeon isolated from the athalassohaline Wadi An Natrun, Egypt.</title>
        <authorList>
            <person name="Zhao B."/>
        </authorList>
    </citation>
    <scope>NUCLEOTIDE SEQUENCE [LARGE SCALE GENOMIC DNA]</scope>
    <source>
        <strain evidence="3">JW/NM-HA 15</strain>
    </source>
</reference>
<proteinExistence type="predicted"/>
<dbReference type="EMBL" id="CP019893">
    <property type="protein sequence ID" value="ARS90667.1"/>
    <property type="molecule type" value="Genomic_DNA"/>
</dbReference>
<dbReference type="SUPFAM" id="SSF160387">
    <property type="entry name" value="NosL/MerB-like"/>
    <property type="match status" value="1"/>
</dbReference>
<organism evidence="2 3">
    <name type="scientific">Natrarchaeobaculum aegyptiacum</name>
    <dbReference type="NCBI Taxonomy" id="745377"/>
    <lineage>
        <taxon>Archaea</taxon>
        <taxon>Methanobacteriati</taxon>
        <taxon>Methanobacteriota</taxon>
        <taxon>Stenosarchaea group</taxon>
        <taxon>Halobacteria</taxon>
        <taxon>Halobacteriales</taxon>
        <taxon>Natrialbaceae</taxon>
        <taxon>Natrarchaeobaculum</taxon>
    </lineage>
</organism>
<protein>
    <recommendedName>
        <fullName evidence="4">Nitrous oxide reductase accessory protein NosL</fullName>
    </recommendedName>
</protein>
<feature type="region of interest" description="Disordered" evidence="1">
    <location>
        <begin position="29"/>
        <end position="76"/>
    </location>
</feature>
<dbReference type="Proteomes" id="UP000250088">
    <property type="component" value="Chromosome"/>
</dbReference>
<dbReference type="PROSITE" id="PS51257">
    <property type="entry name" value="PROKAR_LIPOPROTEIN"/>
    <property type="match status" value="1"/>
</dbReference>
<dbReference type="AlphaFoldDB" id="A0A2Z2HY56"/>
<evidence type="ECO:0000256" key="1">
    <source>
        <dbReference type="SAM" id="MobiDB-lite"/>
    </source>
</evidence>
<evidence type="ECO:0000313" key="3">
    <source>
        <dbReference type="Proteomes" id="UP000250088"/>
    </source>
</evidence>
<dbReference type="KEGG" id="naj:B1756_13640"/>
<keyword evidence="3" id="KW-1185">Reference proteome</keyword>
<sequence length="219" mass="24435">MAPRRDQVDRRWLLGTIGTGATLAVAGCLDGNGEEVAEPDDPEPEPDDDGGDPEAGDDVEELSLDEPADFPTDDDEGECAVCNMHSVDYPDWNAQVVHEDGHREYFCSKGCLVAYYYAPTAFSGEDADEEIVGVWATSFESGELIDATEGYFVYEQDRDRHDYPMPRGSPPAFESREEAIAYVEEYDELSEDDLFTLEDVDEEIAMFYREPVLEDALES</sequence>
<feature type="compositionally biased region" description="Acidic residues" evidence="1">
    <location>
        <begin position="32"/>
        <end position="76"/>
    </location>
</feature>
<evidence type="ECO:0000313" key="2">
    <source>
        <dbReference type="EMBL" id="ARS90667.1"/>
    </source>
</evidence>
<accession>A0A2Z2HY56</accession>
<gene>
    <name evidence="2" type="ORF">B1756_13640</name>
</gene>